<protein>
    <submittedName>
        <fullName evidence="2">Uncharacterized protein</fullName>
    </submittedName>
</protein>
<dbReference type="EMBL" id="JAHRIO010022596">
    <property type="protein sequence ID" value="MEQ2166070.1"/>
    <property type="molecule type" value="Genomic_DNA"/>
</dbReference>
<dbReference type="Proteomes" id="UP001476798">
    <property type="component" value="Unassembled WGS sequence"/>
</dbReference>
<comment type="caution">
    <text evidence="2">The sequence shown here is derived from an EMBL/GenBank/DDBJ whole genome shotgun (WGS) entry which is preliminary data.</text>
</comment>
<organism evidence="2 3">
    <name type="scientific">Goodea atripinnis</name>
    <dbReference type="NCBI Taxonomy" id="208336"/>
    <lineage>
        <taxon>Eukaryota</taxon>
        <taxon>Metazoa</taxon>
        <taxon>Chordata</taxon>
        <taxon>Craniata</taxon>
        <taxon>Vertebrata</taxon>
        <taxon>Euteleostomi</taxon>
        <taxon>Actinopterygii</taxon>
        <taxon>Neopterygii</taxon>
        <taxon>Teleostei</taxon>
        <taxon>Neoteleostei</taxon>
        <taxon>Acanthomorphata</taxon>
        <taxon>Ovalentaria</taxon>
        <taxon>Atherinomorphae</taxon>
        <taxon>Cyprinodontiformes</taxon>
        <taxon>Goodeidae</taxon>
        <taxon>Goodea</taxon>
    </lineage>
</organism>
<evidence type="ECO:0000313" key="3">
    <source>
        <dbReference type="Proteomes" id="UP001476798"/>
    </source>
</evidence>
<keyword evidence="3" id="KW-1185">Reference proteome</keyword>
<accession>A0ABV0N3W4</accession>
<evidence type="ECO:0000313" key="2">
    <source>
        <dbReference type="EMBL" id="MEQ2166070.1"/>
    </source>
</evidence>
<reference evidence="2 3" key="1">
    <citation type="submission" date="2021-06" db="EMBL/GenBank/DDBJ databases">
        <authorList>
            <person name="Palmer J.M."/>
        </authorList>
    </citation>
    <scope>NUCLEOTIDE SEQUENCE [LARGE SCALE GENOMIC DNA]</scope>
    <source>
        <strain evidence="2 3">GA_2019</strain>
        <tissue evidence="2">Muscle</tissue>
    </source>
</reference>
<proteinExistence type="predicted"/>
<sequence length="326" mass="36707">MNSDALLSPDRVRGIIILHPGCRKGNFLAVILEYSQQTSQTDQSQNRLPRRSARLFRDYPEQDPASRKGGGRLWKTAAVYGLRKGINKETSLEDLCCFFEDLLLSRPLHKERLDWDQVPSNLIPASLFHLLVCSRTVGMWSNESLTPIPRHRFSDLPVHRCICSVCSSFENSLNPFSHKPPHHAGNILLLHFSITSCSGFRESLCFLWKLPTGLQRCVFWRASGMELLSVSQPWRAESFDCNLEPCGSPMSFHREAQFGSSAQIFTHTEKRLVEKKPSLYCSRGVGAVHGAAGICIGPYSRCCQKDNSPHGNDDAENKWLDGFVSK</sequence>
<feature type="compositionally biased region" description="Basic and acidic residues" evidence="1">
    <location>
        <begin position="55"/>
        <end position="66"/>
    </location>
</feature>
<gene>
    <name evidence="2" type="ORF">GOODEAATRI_023913</name>
</gene>
<evidence type="ECO:0000256" key="1">
    <source>
        <dbReference type="SAM" id="MobiDB-lite"/>
    </source>
</evidence>
<feature type="region of interest" description="Disordered" evidence="1">
    <location>
        <begin position="40"/>
        <end position="70"/>
    </location>
</feature>
<name>A0ABV0N3W4_9TELE</name>